<dbReference type="EMBL" id="AP019400">
    <property type="protein sequence ID" value="BBI31270.1"/>
    <property type="molecule type" value="Genomic_DNA"/>
</dbReference>
<protein>
    <submittedName>
        <fullName evidence="5">Transcriptional regulator</fullName>
    </submittedName>
</protein>
<dbReference type="GO" id="GO:0003700">
    <property type="term" value="F:DNA-binding transcription factor activity"/>
    <property type="evidence" value="ECO:0007669"/>
    <property type="project" value="InterPro"/>
</dbReference>
<evidence type="ECO:0000256" key="3">
    <source>
        <dbReference type="ARBA" id="ARBA00023163"/>
    </source>
</evidence>
<dbReference type="InterPro" id="IPR009061">
    <property type="entry name" value="DNA-bd_dom_put_sf"/>
</dbReference>
<evidence type="ECO:0000313" key="5">
    <source>
        <dbReference type="EMBL" id="BBI31270.1"/>
    </source>
</evidence>
<dbReference type="Gene3D" id="1.10.1660.10">
    <property type="match status" value="1"/>
</dbReference>
<dbReference type="SUPFAM" id="SSF46955">
    <property type="entry name" value="Putative DNA-binding domain"/>
    <property type="match status" value="1"/>
</dbReference>
<keyword evidence="1" id="KW-0805">Transcription regulation</keyword>
<dbReference type="Proteomes" id="UP000289856">
    <property type="component" value="Chromosome"/>
</dbReference>
<keyword evidence="6" id="KW-1185">Reference proteome</keyword>
<dbReference type="PANTHER" id="PTHR30204:SF94">
    <property type="entry name" value="HEAVY METAL-DEPENDENT TRANSCRIPTIONAL REGULATOR HI_0293-RELATED"/>
    <property type="match status" value="1"/>
</dbReference>
<evidence type="ECO:0000313" key="6">
    <source>
        <dbReference type="Proteomes" id="UP000289856"/>
    </source>
</evidence>
<dbReference type="PANTHER" id="PTHR30204">
    <property type="entry name" value="REDOX-CYCLING DRUG-SENSING TRANSCRIPTIONAL ACTIVATOR SOXR"/>
    <property type="match status" value="1"/>
</dbReference>
<dbReference type="InterPro" id="IPR000551">
    <property type="entry name" value="MerR-type_HTH_dom"/>
</dbReference>
<proteinExistence type="predicted"/>
<feature type="domain" description="HTH merR-type" evidence="4">
    <location>
        <begin position="1"/>
        <end position="68"/>
    </location>
</feature>
<dbReference type="Pfam" id="PF13411">
    <property type="entry name" value="MerR_1"/>
    <property type="match status" value="1"/>
</dbReference>
<keyword evidence="3" id="KW-0804">Transcription</keyword>
<dbReference type="AlphaFoldDB" id="A0A3T1CZK0"/>
<gene>
    <name evidence="5" type="ORF">KCTCHS21_06690</name>
</gene>
<dbReference type="RefSeq" id="WP_130605120.1">
    <property type="nucleotide sequence ID" value="NZ_AP019400.1"/>
</dbReference>
<evidence type="ECO:0000259" key="4">
    <source>
        <dbReference type="PROSITE" id="PS50937"/>
    </source>
</evidence>
<evidence type="ECO:0000256" key="2">
    <source>
        <dbReference type="ARBA" id="ARBA00023125"/>
    </source>
</evidence>
<accession>A0A3T1CZK0</accession>
<sequence>MRIKQFTEKYGISGDTARYYEDEGLLQPLRLENGYRDYDEGCEQALKFIIVLKKLGFSLQEIKSMLQLQQSPSSTPCNVNSQSMFTVKMDYIRQQVLFYQSALKALELVTELMENGQFQKNQQMLNQLFNEMYSSMNSGINS</sequence>
<dbReference type="PROSITE" id="PS50937">
    <property type="entry name" value="HTH_MERR_2"/>
    <property type="match status" value="1"/>
</dbReference>
<keyword evidence="2" id="KW-0238">DNA-binding</keyword>
<dbReference type="KEGG" id="cohn:KCTCHS21_06690"/>
<evidence type="ECO:0000256" key="1">
    <source>
        <dbReference type="ARBA" id="ARBA00023015"/>
    </source>
</evidence>
<dbReference type="SMART" id="SM00422">
    <property type="entry name" value="HTH_MERR"/>
    <property type="match status" value="1"/>
</dbReference>
<name>A0A3T1CZK0_9BACL</name>
<reference evidence="5 6" key="1">
    <citation type="submission" date="2019-01" db="EMBL/GenBank/DDBJ databases">
        <title>Complete genome sequence of Cohnella hallensis HS21 isolated from Korean fir (Abies koreana) rhizospheric soil.</title>
        <authorList>
            <person name="Jiang L."/>
            <person name="Kang S.W."/>
            <person name="Kim S."/>
            <person name="Jung J."/>
            <person name="Kim C.Y."/>
            <person name="Kim D.H."/>
            <person name="Kim S.W."/>
            <person name="Lee J."/>
        </authorList>
    </citation>
    <scope>NUCLEOTIDE SEQUENCE [LARGE SCALE GENOMIC DNA]</scope>
    <source>
        <strain evidence="5 6">HS21</strain>
    </source>
</reference>
<dbReference type="OrthoDB" id="9806513at2"/>
<dbReference type="GO" id="GO:0003677">
    <property type="term" value="F:DNA binding"/>
    <property type="evidence" value="ECO:0007669"/>
    <property type="project" value="UniProtKB-KW"/>
</dbReference>
<dbReference type="InterPro" id="IPR047057">
    <property type="entry name" value="MerR_fam"/>
</dbReference>
<organism evidence="5 6">
    <name type="scientific">Cohnella abietis</name>
    <dbReference type="NCBI Taxonomy" id="2507935"/>
    <lineage>
        <taxon>Bacteria</taxon>
        <taxon>Bacillati</taxon>
        <taxon>Bacillota</taxon>
        <taxon>Bacilli</taxon>
        <taxon>Bacillales</taxon>
        <taxon>Paenibacillaceae</taxon>
        <taxon>Cohnella</taxon>
    </lineage>
</organism>